<dbReference type="AlphaFoldDB" id="A0A2G5ELV7"/>
<organism evidence="2 3">
    <name type="scientific">Aquilegia coerulea</name>
    <name type="common">Rocky mountain columbine</name>
    <dbReference type="NCBI Taxonomy" id="218851"/>
    <lineage>
        <taxon>Eukaryota</taxon>
        <taxon>Viridiplantae</taxon>
        <taxon>Streptophyta</taxon>
        <taxon>Embryophyta</taxon>
        <taxon>Tracheophyta</taxon>
        <taxon>Spermatophyta</taxon>
        <taxon>Magnoliopsida</taxon>
        <taxon>Ranunculales</taxon>
        <taxon>Ranunculaceae</taxon>
        <taxon>Thalictroideae</taxon>
        <taxon>Aquilegia</taxon>
    </lineage>
</organism>
<dbReference type="EMBL" id="KZ305024">
    <property type="protein sequence ID" value="PIA56755.1"/>
    <property type="molecule type" value="Genomic_DNA"/>
</dbReference>
<gene>
    <name evidence="2" type="ORF">AQUCO_00700840v1</name>
</gene>
<dbReference type="STRING" id="218851.A0A2G5ELV7"/>
<evidence type="ECO:0000259" key="1">
    <source>
        <dbReference type="Pfam" id="PF03478"/>
    </source>
</evidence>
<reference evidence="2 3" key="1">
    <citation type="submission" date="2017-09" db="EMBL/GenBank/DDBJ databases">
        <title>WGS assembly of Aquilegia coerulea Goldsmith.</title>
        <authorList>
            <person name="Hodges S."/>
            <person name="Kramer E."/>
            <person name="Nordborg M."/>
            <person name="Tomkins J."/>
            <person name="Borevitz J."/>
            <person name="Derieg N."/>
            <person name="Yan J."/>
            <person name="Mihaltcheva S."/>
            <person name="Hayes R.D."/>
            <person name="Rokhsar D."/>
        </authorList>
    </citation>
    <scope>NUCLEOTIDE SEQUENCE [LARGE SCALE GENOMIC DNA]</scope>
    <source>
        <strain evidence="3">cv. Goldsmith</strain>
    </source>
</reference>
<feature type="domain" description="KIB1-4 beta-propeller" evidence="1">
    <location>
        <begin position="74"/>
        <end position="363"/>
    </location>
</feature>
<dbReference type="Pfam" id="PF03478">
    <property type="entry name" value="Beta-prop_KIB1-4"/>
    <property type="match status" value="1"/>
</dbReference>
<accession>A0A2G5ELV7</accession>
<dbReference type="InParanoid" id="A0A2G5ELV7"/>
<name>A0A2G5ELV7_AQUCA</name>
<protein>
    <recommendedName>
        <fullName evidence="1">KIB1-4 beta-propeller domain-containing protein</fullName>
    </recommendedName>
</protein>
<proteinExistence type="predicted"/>
<sequence>MEEVPWSQLPPELLEIISTKLTIYRDYLRFRAVCVSWRSNLPIRPRHQFPCQLPWLMLPSSNLHTGNINNIRAFFNLSDKNFHRLELPEARFRRCCGSSYGWLVLLEESPMMYLLNLLTRQQFQLPSLTTFPNVIDFNVSKVGKEYVLVNQINGDNYTRNLKEMRNVFIQKVVLSSSPLDGDFIVVAILNETGELAFFKNGSNCWSMIDGARNYAEDVVYYNGLFYAVSRRGAVAVLDLGGDFPAVVTVIPPTPLCGGDILYLVVSYGELFLVNRYLNLEDDIEPNLIYVTVGFSVFKLDTSGLIWAPVESLGDRMFFLGGNSSLCLYASHYHGVKGNCIYFTDDYVEANDDGARGNHDVGVFRLDDGGIDSLLCWSGHSQLVSPPHIWVTPNPC</sequence>
<dbReference type="OrthoDB" id="642536at2759"/>
<keyword evidence="3" id="KW-1185">Reference proteome</keyword>
<dbReference type="InterPro" id="IPR050942">
    <property type="entry name" value="F-box_BR-signaling"/>
</dbReference>
<dbReference type="InterPro" id="IPR005174">
    <property type="entry name" value="KIB1-4_b-propeller"/>
</dbReference>
<dbReference type="PANTHER" id="PTHR44259:SF114">
    <property type="entry name" value="OS06G0707300 PROTEIN"/>
    <property type="match status" value="1"/>
</dbReference>
<dbReference type="PANTHER" id="PTHR44259">
    <property type="entry name" value="OS07G0183000 PROTEIN-RELATED"/>
    <property type="match status" value="1"/>
</dbReference>
<evidence type="ECO:0000313" key="3">
    <source>
        <dbReference type="Proteomes" id="UP000230069"/>
    </source>
</evidence>
<dbReference type="Proteomes" id="UP000230069">
    <property type="component" value="Unassembled WGS sequence"/>
</dbReference>
<dbReference type="Gene3D" id="1.20.1280.50">
    <property type="match status" value="1"/>
</dbReference>
<evidence type="ECO:0000313" key="2">
    <source>
        <dbReference type="EMBL" id="PIA56755.1"/>
    </source>
</evidence>